<protein>
    <submittedName>
        <fullName evidence="1">Uncharacterized protein</fullName>
    </submittedName>
</protein>
<dbReference type="EMBL" id="BSYO01000030">
    <property type="protein sequence ID" value="GMH26270.1"/>
    <property type="molecule type" value="Genomic_DNA"/>
</dbReference>
<evidence type="ECO:0000313" key="2">
    <source>
        <dbReference type="Proteomes" id="UP001279734"/>
    </source>
</evidence>
<reference evidence="1" key="1">
    <citation type="submission" date="2023-05" db="EMBL/GenBank/DDBJ databases">
        <title>Nepenthes gracilis genome sequencing.</title>
        <authorList>
            <person name="Fukushima K."/>
        </authorList>
    </citation>
    <scope>NUCLEOTIDE SEQUENCE</scope>
    <source>
        <strain evidence="1">SING2019-196</strain>
    </source>
</reference>
<gene>
    <name evidence="1" type="ORF">Nepgr_028113</name>
</gene>
<accession>A0AAD3T9P2</accession>
<name>A0AAD3T9P2_NEPGR</name>
<organism evidence="1 2">
    <name type="scientific">Nepenthes gracilis</name>
    <name type="common">Slender pitcher plant</name>
    <dbReference type="NCBI Taxonomy" id="150966"/>
    <lineage>
        <taxon>Eukaryota</taxon>
        <taxon>Viridiplantae</taxon>
        <taxon>Streptophyta</taxon>
        <taxon>Embryophyta</taxon>
        <taxon>Tracheophyta</taxon>
        <taxon>Spermatophyta</taxon>
        <taxon>Magnoliopsida</taxon>
        <taxon>eudicotyledons</taxon>
        <taxon>Gunneridae</taxon>
        <taxon>Pentapetalae</taxon>
        <taxon>Caryophyllales</taxon>
        <taxon>Nepenthaceae</taxon>
        <taxon>Nepenthes</taxon>
    </lineage>
</organism>
<comment type="caution">
    <text evidence="1">The sequence shown here is derived from an EMBL/GenBank/DDBJ whole genome shotgun (WGS) entry which is preliminary data.</text>
</comment>
<sequence length="216" mass="23962">MIAQSTDLAIAIEELLGAEATLKLADAWSIYLLNCLMPFEDSLNWVCDYPEGDIHLSTDEWINRNYDYFEFLTPDMRNTPLQLKVIVISILASIAIVRRIVMATSVLRAAAKQEATTDGSRKPDASIANNSYLSVSDLLNYINLSSADHERNSAAASEEKEIDEYVQATDEASLLLSVLSLILRKSTGFASLLRTPQDLQFINCSILRNLIDSALV</sequence>
<keyword evidence="2" id="KW-1185">Reference proteome</keyword>
<proteinExistence type="predicted"/>
<dbReference type="AlphaFoldDB" id="A0AAD3T9P2"/>
<evidence type="ECO:0000313" key="1">
    <source>
        <dbReference type="EMBL" id="GMH26270.1"/>
    </source>
</evidence>
<dbReference type="Proteomes" id="UP001279734">
    <property type="component" value="Unassembled WGS sequence"/>
</dbReference>